<reference evidence="1 2" key="1">
    <citation type="submission" date="2018-02" db="EMBL/GenBank/DDBJ databases">
        <title>Draft genome of wild Prunus yedoensis var. nudiflora.</title>
        <authorList>
            <person name="Baek S."/>
            <person name="Kim J.-H."/>
            <person name="Choi K."/>
            <person name="Kim G.-B."/>
            <person name="Cho A."/>
            <person name="Jang H."/>
            <person name="Shin C.-H."/>
            <person name="Yu H.-J."/>
            <person name="Mun J.-H."/>
        </authorList>
    </citation>
    <scope>NUCLEOTIDE SEQUENCE [LARGE SCALE GENOMIC DNA]</scope>
    <source>
        <strain evidence="2">cv. Jeju island</strain>
        <tissue evidence="1">Leaf</tissue>
    </source>
</reference>
<name>A0A314Y292_PRUYE</name>
<evidence type="ECO:0000313" key="2">
    <source>
        <dbReference type="Proteomes" id="UP000250321"/>
    </source>
</evidence>
<proteinExistence type="predicted"/>
<dbReference type="AlphaFoldDB" id="A0A314Y292"/>
<dbReference type="EMBL" id="PJQY01001909">
    <property type="protein sequence ID" value="PQP98270.1"/>
    <property type="molecule type" value="Genomic_DNA"/>
</dbReference>
<comment type="caution">
    <text evidence="1">The sequence shown here is derived from an EMBL/GenBank/DDBJ whole genome shotgun (WGS) entry which is preliminary data.</text>
</comment>
<protein>
    <submittedName>
        <fullName evidence="1">Uncharacterized protein</fullName>
    </submittedName>
</protein>
<organism evidence="1 2">
    <name type="scientific">Prunus yedoensis var. nudiflora</name>
    <dbReference type="NCBI Taxonomy" id="2094558"/>
    <lineage>
        <taxon>Eukaryota</taxon>
        <taxon>Viridiplantae</taxon>
        <taxon>Streptophyta</taxon>
        <taxon>Embryophyta</taxon>
        <taxon>Tracheophyta</taxon>
        <taxon>Spermatophyta</taxon>
        <taxon>Magnoliopsida</taxon>
        <taxon>eudicotyledons</taxon>
        <taxon>Gunneridae</taxon>
        <taxon>Pentapetalae</taxon>
        <taxon>rosids</taxon>
        <taxon>fabids</taxon>
        <taxon>Rosales</taxon>
        <taxon>Rosaceae</taxon>
        <taxon>Amygdaloideae</taxon>
        <taxon>Amygdaleae</taxon>
        <taxon>Prunus</taxon>
    </lineage>
</organism>
<sequence length="167" mass="18806">MPPLNSSMSMSIKTHPFAFFFTSPDLSEFNAFRKLTLAFPIFLNSKGLRPFQTQQSFLLPWIFWRLPLDFWASPSKAQPALMAFTAILPELESPPSQQFGLFQMTCQFNEDRRAWHDDPTTAESKWLNTLVTLVAEVTALTKVGGKAPTIARMTTAYHVQSDNAATA</sequence>
<accession>A0A314Y292</accession>
<evidence type="ECO:0000313" key="1">
    <source>
        <dbReference type="EMBL" id="PQP98270.1"/>
    </source>
</evidence>
<dbReference type="Proteomes" id="UP000250321">
    <property type="component" value="Unassembled WGS sequence"/>
</dbReference>
<keyword evidence="2" id="KW-1185">Reference proteome</keyword>
<gene>
    <name evidence="1" type="ORF">Pyn_26101</name>
</gene>